<keyword evidence="2 5" id="KW-0808">Transferase</keyword>
<evidence type="ECO:0000259" key="4">
    <source>
        <dbReference type="Pfam" id="PF10017"/>
    </source>
</evidence>
<dbReference type="InterPro" id="IPR051128">
    <property type="entry name" value="EgtD_Methyltrsf_superfamily"/>
</dbReference>
<dbReference type="RefSeq" id="WP_379902467.1">
    <property type="nucleotide sequence ID" value="NZ_JBHRTR010000028.1"/>
</dbReference>
<dbReference type="EMBL" id="JBHRTR010000028">
    <property type="protein sequence ID" value="MFC3228904.1"/>
    <property type="molecule type" value="Genomic_DNA"/>
</dbReference>
<dbReference type="Proteomes" id="UP001595528">
    <property type="component" value="Unassembled WGS sequence"/>
</dbReference>
<evidence type="ECO:0000256" key="1">
    <source>
        <dbReference type="ARBA" id="ARBA00022603"/>
    </source>
</evidence>
<sequence length="329" mass="36055">MDRATAAHPAGQPAPDVADHGDDSAAFRRDLIAGLSGAAKQTKPKYLYDERGAALFEEICELEEYYPTRTEIGLLRAQAADIARSLGRNAMVIEFGSGATVKIRILLDALQEPAAYVPVDISREQLAENSRILAAEYPRLSVVPICADYTRPFPLPGELDGGNRVAFFPGSTIGNLLPDEALDFLQSVRATVGSGGSLLIGVDLRKDPDVLRAAYNDSKGVTAAFNLNLLERANRELDADFDLDAFRHEAVYDHDKGRIEMRLYSLRPQEVRIDGARIPFADGEYILTEVSHKYSVDGFQALAARAGWQAKSCWTDQADYFSLHHLIAG</sequence>
<dbReference type="PANTHER" id="PTHR43397">
    <property type="entry name" value="ERGOTHIONEINE BIOSYNTHESIS PROTEIN 1"/>
    <property type="match status" value="1"/>
</dbReference>
<dbReference type="InterPro" id="IPR029063">
    <property type="entry name" value="SAM-dependent_MTases_sf"/>
</dbReference>
<feature type="domain" description="Histidine-specific methyltransferase SAM-dependent" evidence="4">
    <location>
        <begin position="27"/>
        <end position="326"/>
    </location>
</feature>
<dbReference type="InterPro" id="IPR035094">
    <property type="entry name" value="EgtD"/>
</dbReference>
<dbReference type="InterPro" id="IPR017804">
    <property type="entry name" value="MeTrfase_EgtD-like"/>
</dbReference>
<dbReference type="InterPro" id="IPR019257">
    <property type="entry name" value="MeTrfase_dom"/>
</dbReference>
<dbReference type="Gene3D" id="3.40.50.150">
    <property type="entry name" value="Vaccinia Virus protein VP39"/>
    <property type="match status" value="1"/>
</dbReference>
<organism evidence="5 6">
    <name type="scientific">Marinibaculum pumilum</name>
    <dbReference type="NCBI Taxonomy" id="1766165"/>
    <lineage>
        <taxon>Bacteria</taxon>
        <taxon>Pseudomonadati</taxon>
        <taxon>Pseudomonadota</taxon>
        <taxon>Alphaproteobacteria</taxon>
        <taxon>Rhodospirillales</taxon>
        <taxon>Rhodospirillaceae</taxon>
        <taxon>Marinibaculum</taxon>
    </lineage>
</organism>
<dbReference type="PIRSF" id="PIRSF018005">
    <property type="entry name" value="UCP018005"/>
    <property type="match status" value="1"/>
</dbReference>
<comment type="caution">
    <text evidence="5">The sequence shown here is derived from an EMBL/GenBank/DDBJ whole genome shotgun (WGS) entry which is preliminary data.</text>
</comment>
<gene>
    <name evidence="5" type="primary">egtD</name>
    <name evidence="5" type="ORF">ACFOGJ_16785</name>
</gene>
<dbReference type="Pfam" id="PF10017">
    <property type="entry name" value="Methyltransf_33"/>
    <property type="match status" value="1"/>
</dbReference>
<dbReference type="PANTHER" id="PTHR43397:SF1">
    <property type="entry name" value="ERGOTHIONEINE BIOSYNTHESIS PROTEIN 1"/>
    <property type="match status" value="1"/>
</dbReference>
<accession>A0ABV7L2X6</accession>
<dbReference type="EC" id="2.1.1.44" evidence="5"/>
<evidence type="ECO:0000313" key="6">
    <source>
        <dbReference type="Proteomes" id="UP001595528"/>
    </source>
</evidence>
<dbReference type="NCBIfam" id="TIGR03438">
    <property type="entry name" value="egtD_ergothio"/>
    <property type="match status" value="1"/>
</dbReference>
<dbReference type="SUPFAM" id="SSF53335">
    <property type="entry name" value="S-adenosyl-L-methionine-dependent methyltransferases"/>
    <property type="match status" value="1"/>
</dbReference>
<proteinExistence type="predicted"/>
<reference evidence="6" key="1">
    <citation type="journal article" date="2019" name="Int. J. Syst. Evol. Microbiol.">
        <title>The Global Catalogue of Microorganisms (GCM) 10K type strain sequencing project: providing services to taxonomists for standard genome sequencing and annotation.</title>
        <authorList>
            <consortium name="The Broad Institute Genomics Platform"/>
            <consortium name="The Broad Institute Genome Sequencing Center for Infectious Disease"/>
            <person name="Wu L."/>
            <person name="Ma J."/>
        </authorList>
    </citation>
    <scope>NUCLEOTIDE SEQUENCE [LARGE SCALE GENOMIC DNA]</scope>
    <source>
        <strain evidence="6">KCTC 42964</strain>
    </source>
</reference>
<keyword evidence="1 5" id="KW-0489">Methyltransferase</keyword>
<protein>
    <submittedName>
        <fullName evidence="5">L-histidine N(Alpha)-methyltransferase</fullName>
        <ecNumber evidence="5">2.1.1.44</ecNumber>
    </submittedName>
</protein>
<evidence type="ECO:0000313" key="5">
    <source>
        <dbReference type="EMBL" id="MFC3228904.1"/>
    </source>
</evidence>
<dbReference type="GO" id="GO:0032259">
    <property type="term" value="P:methylation"/>
    <property type="evidence" value="ECO:0007669"/>
    <property type="project" value="UniProtKB-KW"/>
</dbReference>
<name>A0ABV7L2X6_9PROT</name>
<evidence type="ECO:0000256" key="2">
    <source>
        <dbReference type="ARBA" id="ARBA00022679"/>
    </source>
</evidence>
<evidence type="ECO:0000256" key="3">
    <source>
        <dbReference type="SAM" id="MobiDB-lite"/>
    </source>
</evidence>
<keyword evidence="6" id="KW-1185">Reference proteome</keyword>
<feature type="region of interest" description="Disordered" evidence="3">
    <location>
        <begin position="1"/>
        <end position="21"/>
    </location>
</feature>
<dbReference type="GO" id="GO:0052706">
    <property type="term" value="F:L-histidine N(alpha)-methyltransferase activity"/>
    <property type="evidence" value="ECO:0007669"/>
    <property type="project" value="UniProtKB-EC"/>
</dbReference>